<reference evidence="6" key="1">
    <citation type="submission" date="2022-11" db="UniProtKB">
        <authorList>
            <consortium name="EnsemblMetazoa"/>
        </authorList>
    </citation>
    <scope>IDENTIFICATION</scope>
</reference>
<dbReference type="FunFam" id="3.40.50.300:FF:001447">
    <property type="entry name" value="Ras-related protein Rab-1B"/>
    <property type="match status" value="1"/>
</dbReference>
<evidence type="ECO:0000313" key="6">
    <source>
        <dbReference type="EnsemblMetazoa" id="XP_038053786.1"/>
    </source>
</evidence>
<dbReference type="SMART" id="SM00176">
    <property type="entry name" value="RAN"/>
    <property type="match status" value="1"/>
</dbReference>
<dbReference type="OMA" id="WHEELYK"/>
<keyword evidence="2" id="KW-0547">Nucleotide-binding</keyword>
<dbReference type="SMART" id="SM00174">
    <property type="entry name" value="RHO"/>
    <property type="match status" value="1"/>
</dbReference>
<dbReference type="RefSeq" id="XP_038053786.1">
    <property type="nucleotide sequence ID" value="XM_038197858.1"/>
</dbReference>
<dbReference type="PROSITE" id="PS51421">
    <property type="entry name" value="RAS"/>
    <property type="match status" value="1"/>
</dbReference>
<dbReference type="InterPro" id="IPR005225">
    <property type="entry name" value="Small_GTP-bd"/>
</dbReference>
<dbReference type="Gene3D" id="3.40.50.300">
    <property type="entry name" value="P-loop containing nucleotide triphosphate hydrolases"/>
    <property type="match status" value="1"/>
</dbReference>
<name>A0A913ZRS4_PATMI</name>
<keyword evidence="3" id="KW-0342">GTP-binding</keyword>
<dbReference type="SMART" id="SM00175">
    <property type="entry name" value="RAB"/>
    <property type="match status" value="1"/>
</dbReference>
<dbReference type="OrthoDB" id="10027888at2759"/>
<dbReference type="PANTHER" id="PTHR47980">
    <property type="entry name" value="LD44762P"/>
    <property type="match status" value="1"/>
</dbReference>
<sequence>MSLYRDDAFEQFDAELDISYHIRVAMVGDAGTGKTSLLLKYTDNNGSRTSPEHTVDVRTKMLIRNGHRIKLEVQDTAGLERYRSLTRSHYNNITGALLVFDLTNEVSFQHLTYWHEELYKNADKLVQAILVGTHCQNKENREVAEESIRRLAEHFEMQYMEVSSQTNHNVESCFETLVDKIIEKHAEKVNVLPYEGIQLKEDPDKKWSFSQCCK</sequence>
<dbReference type="SMART" id="SM00173">
    <property type="entry name" value="RAS"/>
    <property type="match status" value="1"/>
</dbReference>
<keyword evidence="4" id="KW-0449">Lipoprotein</keyword>
<dbReference type="GO" id="GO:0003924">
    <property type="term" value="F:GTPase activity"/>
    <property type="evidence" value="ECO:0007669"/>
    <property type="project" value="InterPro"/>
</dbReference>
<evidence type="ECO:0000256" key="4">
    <source>
        <dbReference type="ARBA" id="ARBA00023288"/>
    </source>
</evidence>
<dbReference type="Pfam" id="PF00071">
    <property type="entry name" value="Ras"/>
    <property type="match status" value="1"/>
</dbReference>
<dbReference type="GO" id="GO:0005525">
    <property type="term" value="F:GTP binding"/>
    <property type="evidence" value="ECO:0007669"/>
    <property type="project" value="UniProtKB-KW"/>
</dbReference>
<protein>
    <submittedName>
        <fullName evidence="6">Uncharacterized protein</fullName>
    </submittedName>
</protein>
<dbReference type="AlphaFoldDB" id="A0A913ZRS4"/>
<comment type="similarity">
    <text evidence="1">Belongs to the small GTPase superfamily. Rab family.</text>
</comment>
<evidence type="ECO:0000256" key="5">
    <source>
        <dbReference type="ARBA" id="ARBA00023289"/>
    </source>
</evidence>
<dbReference type="NCBIfam" id="TIGR00231">
    <property type="entry name" value="small_GTP"/>
    <property type="match status" value="1"/>
</dbReference>
<keyword evidence="7" id="KW-1185">Reference proteome</keyword>
<accession>A0A913ZRS4</accession>
<dbReference type="Proteomes" id="UP000887568">
    <property type="component" value="Unplaced"/>
</dbReference>
<proteinExistence type="inferred from homology"/>
<evidence type="ECO:0000256" key="1">
    <source>
        <dbReference type="ARBA" id="ARBA00006270"/>
    </source>
</evidence>
<organism evidence="6 7">
    <name type="scientific">Patiria miniata</name>
    <name type="common">Bat star</name>
    <name type="synonym">Asterina miniata</name>
    <dbReference type="NCBI Taxonomy" id="46514"/>
    <lineage>
        <taxon>Eukaryota</taxon>
        <taxon>Metazoa</taxon>
        <taxon>Echinodermata</taxon>
        <taxon>Eleutherozoa</taxon>
        <taxon>Asterozoa</taxon>
        <taxon>Asteroidea</taxon>
        <taxon>Valvatacea</taxon>
        <taxon>Valvatida</taxon>
        <taxon>Asterinidae</taxon>
        <taxon>Patiria</taxon>
    </lineage>
</organism>
<keyword evidence="5" id="KW-0636">Prenylation</keyword>
<dbReference type="EnsemblMetazoa" id="XM_038197858.1">
    <property type="protein sequence ID" value="XP_038053786.1"/>
    <property type="gene ID" value="LOC119726237"/>
</dbReference>
<evidence type="ECO:0000256" key="2">
    <source>
        <dbReference type="ARBA" id="ARBA00022741"/>
    </source>
</evidence>
<dbReference type="InterPro" id="IPR050305">
    <property type="entry name" value="Small_GTPase_Rab"/>
</dbReference>
<dbReference type="InterPro" id="IPR001806">
    <property type="entry name" value="Small_GTPase"/>
</dbReference>
<dbReference type="PRINTS" id="PR00449">
    <property type="entry name" value="RASTRNSFRMNG"/>
</dbReference>
<dbReference type="CDD" id="cd00154">
    <property type="entry name" value="Rab"/>
    <property type="match status" value="1"/>
</dbReference>
<evidence type="ECO:0000256" key="3">
    <source>
        <dbReference type="ARBA" id="ARBA00023134"/>
    </source>
</evidence>
<evidence type="ECO:0000313" key="7">
    <source>
        <dbReference type="Proteomes" id="UP000887568"/>
    </source>
</evidence>
<dbReference type="PROSITE" id="PS51419">
    <property type="entry name" value="RAB"/>
    <property type="match status" value="1"/>
</dbReference>
<dbReference type="SUPFAM" id="SSF52540">
    <property type="entry name" value="P-loop containing nucleoside triphosphate hydrolases"/>
    <property type="match status" value="1"/>
</dbReference>
<dbReference type="InterPro" id="IPR027417">
    <property type="entry name" value="P-loop_NTPase"/>
</dbReference>
<dbReference type="GeneID" id="119726237"/>